<dbReference type="InterPro" id="IPR009057">
    <property type="entry name" value="Homeodomain-like_sf"/>
</dbReference>
<dbReference type="AlphaFoldDB" id="A0AAD8UUC7"/>
<organism evidence="2 3">
    <name type="scientific">Babesia gibsoni</name>
    <dbReference type="NCBI Taxonomy" id="33632"/>
    <lineage>
        <taxon>Eukaryota</taxon>
        <taxon>Sar</taxon>
        <taxon>Alveolata</taxon>
        <taxon>Apicomplexa</taxon>
        <taxon>Aconoidasida</taxon>
        <taxon>Piroplasmida</taxon>
        <taxon>Babesiidae</taxon>
        <taxon>Babesia</taxon>
    </lineage>
</organism>
<dbReference type="Proteomes" id="UP001230268">
    <property type="component" value="Unassembled WGS sequence"/>
</dbReference>
<dbReference type="SUPFAM" id="SSF46689">
    <property type="entry name" value="Homeodomain-like"/>
    <property type="match status" value="1"/>
</dbReference>
<dbReference type="EMBL" id="JAVEPI010000002">
    <property type="protein sequence ID" value="KAK1443968.1"/>
    <property type="molecule type" value="Genomic_DNA"/>
</dbReference>
<protein>
    <recommendedName>
        <fullName evidence="1">Myb-like domain-containing protein</fullName>
    </recommendedName>
</protein>
<dbReference type="PROSITE" id="PS50090">
    <property type="entry name" value="MYB_LIKE"/>
    <property type="match status" value="1"/>
</dbReference>
<reference evidence="2" key="1">
    <citation type="submission" date="2023-08" db="EMBL/GenBank/DDBJ databases">
        <title>Draft sequence of the Babesia gibsoni genome.</title>
        <authorList>
            <person name="Yamagishi J.Y."/>
            <person name="Xuan X.X."/>
        </authorList>
    </citation>
    <scope>NUCLEOTIDE SEQUENCE</scope>
    <source>
        <strain evidence="2">Azabu</strain>
    </source>
</reference>
<evidence type="ECO:0000259" key="1">
    <source>
        <dbReference type="PROSITE" id="PS50090"/>
    </source>
</evidence>
<evidence type="ECO:0000313" key="2">
    <source>
        <dbReference type="EMBL" id="KAK1443968.1"/>
    </source>
</evidence>
<proteinExistence type="predicted"/>
<dbReference type="Pfam" id="PF13921">
    <property type="entry name" value="Myb_DNA-bind_6"/>
    <property type="match status" value="1"/>
</dbReference>
<evidence type="ECO:0000313" key="3">
    <source>
        <dbReference type="Proteomes" id="UP001230268"/>
    </source>
</evidence>
<name>A0AAD8UUC7_BABGI</name>
<accession>A0AAD8UUC7</accession>
<gene>
    <name evidence="2" type="ORF">BgAZ_208440</name>
</gene>
<feature type="domain" description="Myb-like" evidence="1">
    <location>
        <begin position="236"/>
        <end position="282"/>
    </location>
</feature>
<sequence>MLAILSSFSSKALGTIWRQCSVGTFNLSDLLRHEIGTSTGFLQHSRAYGRCRPGSSLDTRINRLGKIENSANLAVLWKDRMIPSLSTASISTTAVRYNDSVDELGPPIKRPRRYLDMKTFRRFLKQQKILDIEREKRAIAKMHAKPPPDGWGILEFLNAAGVGDGADLIAESFGSWEEFISSTVEELYANSSMTNKQRRIILKHITLYNHGMWPHTGEMDYIKAFQAPDMKNEGKPWSEADDAELLRLAEYYDADFGDPWIYISWEMQRTVEDVQERYINMVTIPKYKNDVCEIAITKAYKPLLMNRKFKLDPPYLYIIPSEQNFPLTKVYRLPHNRDSKEPFGVFSEKFLIYRRQECF</sequence>
<comment type="caution">
    <text evidence="2">The sequence shown here is derived from an EMBL/GenBank/DDBJ whole genome shotgun (WGS) entry which is preliminary data.</text>
</comment>
<dbReference type="InterPro" id="IPR001005">
    <property type="entry name" value="SANT/Myb"/>
</dbReference>
<keyword evidence="3" id="KW-1185">Reference proteome</keyword>